<dbReference type="AlphaFoldDB" id="A0A284QQA7"/>
<evidence type="ECO:0000313" key="3">
    <source>
        <dbReference type="EMBL" id="SJK98654.1"/>
    </source>
</evidence>
<evidence type="ECO:0000256" key="1">
    <source>
        <dbReference type="SAM" id="MobiDB-lite"/>
    </source>
</evidence>
<reference evidence="4" key="1">
    <citation type="journal article" date="2017" name="Nat. Ecol. Evol.">
        <title>Genome expansion and lineage-specific genetic innovations in the forest pathogenic fungi Armillaria.</title>
        <authorList>
            <person name="Sipos G."/>
            <person name="Prasanna A.N."/>
            <person name="Walter M.C."/>
            <person name="O'Connor E."/>
            <person name="Balint B."/>
            <person name="Krizsan K."/>
            <person name="Kiss B."/>
            <person name="Hess J."/>
            <person name="Varga T."/>
            <person name="Slot J."/>
            <person name="Riley R."/>
            <person name="Boka B."/>
            <person name="Rigling D."/>
            <person name="Barry K."/>
            <person name="Lee J."/>
            <person name="Mihaltcheva S."/>
            <person name="LaButti K."/>
            <person name="Lipzen A."/>
            <person name="Waldron R."/>
            <person name="Moloney N.M."/>
            <person name="Sperisen C."/>
            <person name="Kredics L."/>
            <person name="Vagvoelgyi C."/>
            <person name="Patrignani A."/>
            <person name="Fitzpatrick D."/>
            <person name="Nagy I."/>
            <person name="Doyle S."/>
            <person name="Anderson J.B."/>
            <person name="Grigoriev I.V."/>
            <person name="Gueldener U."/>
            <person name="Muensterkoetter M."/>
            <person name="Nagy L.G."/>
        </authorList>
    </citation>
    <scope>NUCLEOTIDE SEQUENCE [LARGE SCALE GENOMIC DNA]</scope>
    <source>
        <strain evidence="4">C18/9</strain>
    </source>
</reference>
<dbReference type="OrthoDB" id="2902468at2759"/>
<organism evidence="3 4">
    <name type="scientific">Armillaria ostoyae</name>
    <name type="common">Armillaria root rot fungus</name>
    <dbReference type="NCBI Taxonomy" id="47428"/>
    <lineage>
        <taxon>Eukaryota</taxon>
        <taxon>Fungi</taxon>
        <taxon>Dikarya</taxon>
        <taxon>Basidiomycota</taxon>
        <taxon>Agaricomycotina</taxon>
        <taxon>Agaricomycetes</taxon>
        <taxon>Agaricomycetidae</taxon>
        <taxon>Agaricales</taxon>
        <taxon>Marasmiineae</taxon>
        <taxon>Physalacriaceae</taxon>
        <taxon>Armillaria</taxon>
    </lineage>
</organism>
<evidence type="ECO:0000313" key="4">
    <source>
        <dbReference type="Proteomes" id="UP000219338"/>
    </source>
</evidence>
<feature type="compositionally biased region" description="Basic and acidic residues" evidence="1">
    <location>
        <begin position="111"/>
        <end position="126"/>
    </location>
</feature>
<keyword evidence="2" id="KW-0732">Signal</keyword>
<gene>
    <name evidence="3" type="ORF">ARMOST_01923</name>
</gene>
<feature type="compositionally biased region" description="Polar residues" evidence="1">
    <location>
        <begin position="64"/>
        <end position="86"/>
    </location>
</feature>
<name>A0A284QQA7_ARMOS</name>
<accession>A0A284QQA7</accession>
<sequence length="275" mass="30339">MLSLPLVLLSLHALAVYSAPALDNDDVAVLRRGGMIHGLTLRREEYHQLQKRAVSICDVPARDASNSDCTKRYPSTLTKRMGSSKTKTTRPGLKNSGSNEKLSSSPSQYSDHTDSSQERQELKDDKEMEEYEKQQAGGNHCDHLVELQTVDAILRQYCTTPGISTASATEIRDYLNNPAKNLYLIRGDVNLAKGAATKQALLRARDHNRPLTYTSKFDKVTWSGVVQYLKAKESVAEANAAQIKSDSGLTEDVNTKIHAIYKDALAVAEAMSDKL</sequence>
<proteinExistence type="predicted"/>
<feature type="signal peptide" evidence="2">
    <location>
        <begin position="1"/>
        <end position="18"/>
    </location>
</feature>
<feature type="compositionally biased region" description="Polar residues" evidence="1">
    <location>
        <begin position="95"/>
        <end position="110"/>
    </location>
</feature>
<dbReference type="Proteomes" id="UP000219338">
    <property type="component" value="Unassembled WGS sequence"/>
</dbReference>
<protein>
    <submittedName>
        <fullName evidence="3">Uncharacterized protein</fullName>
    </submittedName>
</protein>
<dbReference type="EMBL" id="FUEG01000001">
    <property type="protein sequence ID" value="SJK98654.1"/>
    <property type="molecule type" value="Genomic_DNA"/>
</dbReference>
<evidence type="ECO:0000256" key="2">
    <source>
        <dbReference type="SAM" id="SignalP"/>
    </source>
</evidence>
<feature type="chain" id="PRO_5013284126" evidence="2">
    <location>
        <begin position="19"/>
        <end position="275"/>
    </location>
</feature>
<feature type="region of interest" description="Disordered" evidence="1">
    <location>
        <begin position="62"/>
        <end position="137"/>
    </location>
</feature>
<keyword evidence="4" id="KW-1185">Reference proteome</keyword>